<dbReference type="GO" id="GO:0009277">
    <property type="term" value="C:fungal-type cell wall"/>
    <property type="evidence" value="ECO:0007669"/>
    <property type="project" value="TreeGrafter"/>
</dbReference>
<dbReference type="InterPro" id="IPR053183">
    <property type="entry name" value="ASL1"/>
</dbReference>
<evidence type="ECO:0000256" key="1">
    <source>
        <dbReference type="SAM" id="SignalP"/>
    </source>
</evidence>
<feature type="domain" description="Asl1-like glycosyl hydrolase catalytic" evidence="2">
    <location>
        <begin position="39"/>
        <end position="244"/>
    </location>
</feature>
<name>A0A1L9SE65_9EURO</name>
<dbReference type="OrthoDB" id="43654at2759"/>
<dbReference type="FunFam" id="3.20.20.80:FF:000271">
    <property type="entry name" value="Alkali-sensitive linkage protein 1"/>
    <property type="match status" value="1"/>
</dbReference>
<dbReference type="EMBL" id="KV878345">
    <property type="protein sequence ID" value="OJJ45398.1"/>
    <property type="molecule type" value="Genomic_DNA"/>
</dbReference>
<keyword evidence="4" id="KW-1185">Reference proteome</keyword>
<keyword evidence="1" id="KW-0732">Signal</keyword>
<accession>A0A1L9SE65</accession>
<dbReference type="GO" id="GO:0071966">
    <property type="term" value="P:fungal-type cell wall polysaccharide metabolic process"/>
    <property type="evidence" value="ECO:0007669"/>
    <property type="project" value="TreeGrafter"/>
</dbReference>
<evidence type="ECO:0000313" key="3">
    <source>
        <dbReference type="EMBL" id="OJJ45398.1"/>
    </source>
</evidence>
<dbReference type="PANTHER" id="PTHR34154:SF10">
    <property type="entry name" value="ASL1-LIKE GLYCOSYL HYDROLASE CATALYTIC DOMAIN-CONTAINING PROTEIN"/>
    <property type="match status" value="1"/>
</dbReference>
<dbReference type="SUPFAM" id="SSF51445">
    <property type="entry name" value="(Trans)glycosidases"/>
    <property type="match status" value="1"/>
</dbReference>
<dbReference type="Gene3D" id="3.20.20.80">
    <property type="entry name" value="Glycosidases"/>
    <property type="match status" value="1"/>
</dbReference>
<evidence type="ECO:0000259" key="2">
    <source>
        <dbReference type="Pfam" id="PF11790"/>
    </source>
</evidence>
<dbReference type="RefSeq" id="XP_022579908.1">
    <property type="nucleotide sequence ID" value="XM_022728788.1"/>
</dbReference>
<proteinExistence type="predicted"/>
<sequence>MVSFTTVVTAGLLASSSLALPHAHQKFHQKRSSSSSKRGAAYNDASLVSTLTSTGTVSWAYDWNDANDGTLPSGIEYVPMLWGSKMFDGWSSAVETALSSGSSYILGFNEPDMTSQADMSASDAATYYKQYITPYADRASLVTPAVTSSTDSGMGLEWMASFLEACTDCNATAMAVHWYGEAASDFKSFVEQAIETASNYSISSVWITEFGLSSGTDSEAASFIEEVVPWLDSQSAVGRYAYFYCADGYLCFFLLRLDGQRTRNFFLFHFLDLLDIPFPYPCMWWYTTT</sequence>
<evidence type="ECO:0000313" key="4">
    <source>
        <dbReference type="Proteomes" id="UP000184188"/>
    </source>
</evidence>
<reference evidence="4" key="1">
    <citation type="journal article" date="2017" name="Genome Biol.">
        <title>Comparative genomics reveals high biological diversity and specific adaptations in the industrially and medically important fungal genus Aspergillus.</title>
        <authorList>
            <person name="de Vries R.P."/>
            <person name="Riley R."/>
            <person name="Wiebenga A."/>
            <person name="Aguilar-Osorio G."/>
            <person name="Amillis S."/>
            <person name="Uchima C.A."/>
            <person name="Anderluh G."/>
            <person name="Asadollahi M."/>
            <person name="Askin M."/>
            <person name="Barry K."/>
            <person name="Battaglia E."/>
            <person name="Bayram O."/>
            <person name="Benocci T."/>
            <person name="Braus-Stromeyer S.A."/>
            <person name="Caldana C."/>
            <person name="Canovas D."/>
            <person name="Cerqueira G.C."/>
            <person name="Chen F."/>
            <person name="Chen W."/>
            <person name="Choi C."/>
            <person name="Clum A."/>
            <person name="Dos Santos R.A."/>
            <person name="Damasio A.R."/>
            <person name="Diallinas G."/>
            <person name="Emri T."/>
            <person name="Fekete E."/>
            <person name="Flipphi M."/>
            <person name="Freyberg S."/>
            <person name="Gallo A."/>
            <person name="Gournas C."/>
            <person name="Habgood R."/>
            <person name="Hainaut M."/>
            <person name="Harispe M.L."/>
            <person name="Henrissat B."/>
            <person name="Hilden K.S."/>
            <person name="Hope R."/>
            <person name="Hossain A."/>
            <person name="Karabika E."/>
            <person name="Karaffa L."/>
            <person name="Karanyi Z."/>
            <person name="Krasevec N."/>
            <person name="Kuo A."/>
            <person name="Kusch H."/>
            <person name="LaButti K."/>
            <person name="Lagendijk E.L."/>
            <person name="Lapidus A."/>
            <person name="Levasseur A."/>
            <person name="Lindquist E."/>
            <person name="Lipzen A."/>
            <person name="Logrieco A.F."/>
            <person name="MacCabe A."/>
            <person name="Maekelae M.R."/>
            <person name="Malavazi I."/>
            <person name="Melin P."/>
            <person name="Meyer V."/>
            <person name="Mielnichuk N."/>
            <person name="Miskei M."/>
            <person name="Molnar A.P."/>
            <person name="Mule G."/>
            <person name="Ngan C.Y."/>
            <person name="Orejas M."/>
            <person name="Orosz E."/>
            <person name="Ouedraogo J.P."/>
            <person name="Overkamp K.M."/>
            <person name="Park H.-S."/>
            <person name="Perrone G."/>
            <person name="Piumi F."/>
            <person name="Punt P.J."/>
            <person name="Ram A.F."/>
            <person name="Ramon A."/>
            <person name="Rauscher S."/>
            <person name="Record E."/>
            <person name="Riano-Pachon D.M."/>
            <person name="Robert V."/>
            <person name="Roehrig J."/>
            <person name="Ruller R."/>
            <person name="Salamov A."/>
            <person name="Salih N.S."/>
            <person name="Samson R.A."/>
            <person name="Sandor E."/>
            <person name="Sanguinetti M."/>
            <person name="Schuetze T."/>
            <person name="Sepcic K."/>
            <person name="Shelest E."/>
            <person name="Sherlock G."/>
            <person name="Sophianopoulou V."/>
            <person name="Squina F.M."/>
            <person name="Sun H."/>
            <person name="Susca A."/>
            <person name="Todd R.B."/>
            <person name="Tsang A."/>
            <person name="Unkles S.E."/>
            <person name="van de Wiele N."/>
            <person name="van Rossen-Uffink D."/>
            <person name="Oliveira J.V."/>
            <person name="Vesth T.C."/>
            <person name="Visser J."/>
            <person name="Yu J.-H."/>
            <person name="Zhou M."/>
            <person name="Andersen M.R."/>
            <person name="Archer D.B."/>
            <person name="Baker S.E."/>
            <person name="Benoit I."/>
            <person name="Brakhage A.A."/>
            <person name="Braus G.H."/>
            <person name="Fischer R."/>
            <person name="Frisvad J.C."/>
            <person name="Goldman G.H."/>
            <person name="Houbraken J."/>
            <person name="Oakley B."/>
            <person name="Pocsi I."/>
            <person name="Scazzocchio C."/>
            <person name="Seiboth B."/>
            <person name="vanKuyk P.A."/>
            <person name="Wortman J."/>
            <person name="Dyer P.S."/>
            <person name="Grigoriev I.V."/>
        </authorList>
    </citation>
    <scope>NUCLEOTIDE SEQUENCE [LARGE SCALE GENOMIC DNA]</scope>
    <source>
        <strain evidence="4">CBS 506.65</strain>
    </source>
</reference>
<protein>
    <recommendedName>
        <fullName evidence="2">Asl1-like glycosyl hydrolase catalytic domain-containing protein</fullName>
    </recommendedName>
</protein>
<dbReference type="InterPro" id="IPR017853">
    <property type="entry name" value="GH"/>
</dbReference>
<dbReference type="AlphaFoldDB" id="A0A1L9SE65"/>
<dbReference type="VEuPathDB" id="FungiDB:ASPZODRAFT_586808"/>
<feature type="chain" id="PRO_5012724898" description="Asl1-like glycosyl hydrolase catalytic domain-containing protein" evidence="1">
    <location>
        <begin position="20"/>
        <end position="289"/>
    </location>
</feature>
<dbReference type="InterPro" id="IPR024655">
    <property type="entry name" value="Asl1_glyco_hydro_catalytic"/>
</dbReference>
<dbReference type="Proteomes" id="UP000184188">
    <property type="component" value="Unassembled WGS sequence"/>
</dbReference>
<gene>
    <name evidence="3" type="ORF">ASPZODRAFT_586808</name>
</gene>
<organism evidence="3 4">
    <name type="scientific">Penicilliopsis zonata CBS 506.65</name>
    <dbReference type="NCBI Taxonomy" id="1073090"/>
    <lineage>
        <taxon>Eukaryota</taxon>
        <taxon>Fungi</taxon>
        <taxon>Dikarya</taxon>
        <taxon>Ascomycota</taxon>
        <taxon>Pezizomycotina</taxon>
        <taxon>Eurotiomycetes</taxon>
        <taxon>Eurotiomycetidae</taxon>
        <taxon>Eurotiales</taxon>
        <taxon>Aspergillaceae</taxon>
        <taxon>Penicilliopsis</taxon>
    </lineage>
</organism>
<dbReference type="GeneID" id="34615252"/>
<feature type="signal peptide" evidence="1">
    <location>
        <begin position="1"/>
        <end position="19"/>
    </location>
</feature>
<dbReference type="Pfam" id="PF11790">
    <property type="entry name" value="Glyco_hydro_cc"/>
    <property type="match status" value="1"/>
</dbReference>
<dbReference type="STRING" id="1073090.A0A1L9SE65"/>
<dbReference type="PANTHER" id="PTHR34154">
    <property type="entry name" value="ALKALI-SENSITIVE LINKAGE PROTEIN 1"/>
    <property type="match status" value="1"/>
</dbReference>